<dbReference type="EMBL" id="ON529851">
    <property type="protein sequence ID" value="UTC28566.1"/>
    <property type="molecule type" value="Genomic_DNA"/>
</dbReference>
<accession>A0A9E7SSB5</accession>
<dbReference type="Proteomes" id="UP001056634">
    <property type="component" value="Segment"/>
</dbReference>
<organism evidence="1 2">
    <name type="scientific">Brevundimonas phage vB_BpoS-Marchewka</name>
    <dbReference type="NCBI Taxonomy" id="2948604"/>
    <lineage>
        <taxon>Viruses</taxon>
        <taxon>Duplodnaviria</taxon>
        <taxon>Heunggongvirae</taxon>
        <taxon>Uroviricota</taxon>
        <taxon>Caudoviricetes</taxon>
        <taxon>Jeanschmidtviridae</taxon>
        <taxon>Marchewkavirus</taxon>
        <taxon>Marchewkavirus marchewka</taxon>
    </lineage>
</organism>
<evidence type="ECO:0000313" key="2">
    <source>
        <dbReference type="Proteomes" id="UP001056634"/>
    </source>
</evidence>
<sequence length="143" mass="15678">MLTDTGLPSPSVENDAVTGTLTARFSDALLAEVFEADAEALTLRTVVERLGYAVTEEIDAILRANPTGPWSLEDLETMFGPRDDVDDKTSADCRARFPHTVRFAEWVGDRDVMVHALPTPPPDWSDFPILSPGFDDGAEDTRL</sequence>
<protein>
    <submittedName>
        <fullName evidence="1">Uncharacterized protein</fullName>
    </submittedName>
</protein>
<reference evidence="1" key="1">
    <citation type="submission" date="2022-04" db="EMBL/GenBank/DDBJ databases">
        <authorList>
            <person name="Friedrich I."/>
            <person name="Schneider D."/>
            <person name="Poehlein A."/>
            <person name="Hertel R."/>
            <person name="Daniel R."/>
        </authorList>
    </citation>
    <scope>NUCLEOTIDE SEQUENCE</scope>
</reference>
<evidence type="ECO:0000313" key="1">
    <source>
        <dbReference type="EMBL" id="UTC28566.1"/>
    </source>
</evidence>
<proteinExistence type="predicted"/>
<name>A0A9E7SSB5_9CAUD</name>
<gene>
    <name evidence="1" type="ORF">MARCHEWKA_00530</name>
</gene>
<keyword evidence="2" id="KW-1185">Reference proteome</keyword>